<dbReference type="RefSeq" id="WP_156613231.1">
    <property type="nucleotide sequence ID" value="NZ_WPHR01000001.1"/>
</dbReference>
<evidence type="ECO:0000313" key="1">
    <source>
        <dbReference type="EMBL" id="MUZ71308.1"/>
    </source>
</evidence>
<dbReference type="InterPro" id="IPR019056">
    <property type="entry name" value="Phage_TAC_6"/>
</dbReference>
<dbReference type="NCBIfam" id="TIGR02216">
    <property type="entry name" value="phage_TIGR02216"/>
    <property type="match status" value="1"/>
</dbReference>
<evidence type="ECO:0000313" key="2">
    <source>
        <dbReference type="Proteomes" id="UP000477951"/>
    </source>
</evidence>
<dbReference type="EMBL" id="WPHR01000001">
    <property type="protein sequence ID" value="MUZ71308.1"/>
    <property type="molecule type" value="Genomic_DNA"/>
</dbReference>
<dbReference type="Proteomes" id="UP000477951">
    <property type="component" value="Unassembled WGS sequence"/>
</dbReference>
<name>A0A6L6V971_AGRVI</name>
<dbReference type="AlphaFoldDB" id="A0A6L6V971"/>
<protein>
    <submittedName>
        <fullName evidence="1">Phage tail assembly chaperone</fullName>
    </submittedName>
</protein>
<proteinExistence type="predicted"/>
<dbReference type="InterPro" id="IPR011739">
    <property type="entry name" value="GTA_rcc01693"/>
</dbReference>
<comment type="caution">
    <text evidence="1">The sequence shown here is derived from an EMBL/GenBank/DDBJ whole genome shotgun (WGS) entry which is preliminary data.</text>
</comment>
<dbReference type="Pfam" id="PF09550">
    <property type="entry name" value="Phage_TAC_6"/>
    <property type="match status" value="1"/>
</dbReference>
<organism evidence="1 2">
    <name type="scientific">Agrobacterium vitis</name>
    <name type="common">Rhizobium vitis</name>
    <dbReference type="NCBI Taxonomy" id="373"/>
    <lineage>
        <taxon>Bacteria</taxon>
        <taxon>Pseudomonadati</taxon>
        <taxon>Pseudomonadota</taxon>
        <taxon>Alphaproteobacteria</taxon>
        <taxon>Hyphomicrobiales</taxon>
        <taxon>Rhizobiaceae</taxon>
        <taxon>Rhizobium/Agrobacterium group</taxon>
        <taxon>Agrobacterium</taxon>
    </lineage>
</organism>
<gene>
    <name evidence="1" type="ORF">GOZ90_01345</name>
</gene>
<accession>A0A6L6V971</accession>
<sequence length="83" mass="9191">MRAAAGRSDTAKPPPFPWEAVMHAGFHLLRLTPQAFWALTPREFAAMSGAFRPVATVRAELARADLEALMARYPDRGFLTATY</sequence>
<reference evidence="1 2" key="1">
    <citation type="submission" date="2019-12" db="EMBL/GenBank/DDBJ databases">
        <title>Whole-genome sequencing of Allorhizobium vitis.</title>
        <authorList>
            <person name="Gan H.M."/>
            <person name="Szegedi E."/>
            <person name="Burr T."/>
            <person name="Savka M.A."/>
        </authorList>
    </citation>
    <scope>NUCLEOTIDE SEQUENCE [LARGE SCALE GENOMIC DNA]</scope>
    <source>
        <strain evidence="1 2">CG516</strain>
    </source>
</reference>